<protein>
    <submittedName>
        <fullName evidence="3">Uncharacterized protein</fullName>
    </submittedName>
</protein>
<feature type="compositionally biased region" description="Low complexity" evidence="2">
    <location>
        <begin position="233"/>
        <end position="243"/>
    </location>
</feature>
<dbReference type="EMBL" id="BK032849">
    <property type="protein sequence ID" value="DAF64071.1"/>
    <property type="molecule type" value="Genomic_DNA"/>
</dbReference>
<accession>A0A8S5TM35</accession>
<feature type="coiled-coil region" evidence="1">
    <location>
        <begin position="147"/>
        <end position="183"/>
    </location>
</feature>
<reference evidence="3" key="1">
    <citation type="journal article" date="2021" name="Proc. Natl. Acad. Sci. U.S.A.">
        <title>A Catalog of Tens of Thousands of Viruses from Human Metagenomes Reveals Hidden Associations with Chronic Diseases.</title>
        <authorList>
            <person name="Tisza M.J."/>
            <person name="Buck C.B."/>
        </authorList>
    </citation>
    <scope>NUCLEOTIDE SEQUENCE</scope>
    <source>
        <strain evidence="3">CtS6V7</strain>
    </source>
</reference>
<name>A0A8S5TM35_9CAUD</name>
<evidence type="ECO:0000256" key="1">
    <source>
        <dbReference type="SAM" id="Coils"/>
    </source>
</evidence>
<proteinExistence type="predicted"/>
<sequence>MIKVRSKTLFISGEEQSIAAVGEAETTVREFSIDRLSGDGIDLANLIFRLNIRYVGTKQSDRSDLEKIVTDDSIILRWLVSSVTLSHPGTAFIQLDAFDREGSCRWKSYQAAVYIEKSLDSVVVSRSTLSELEQLEKKFETIGVGEAARVEAEKKRIAAEEKREEAEEKRNQSLANIVSEEEKIKAISEEAKGYRDSIKEDKEAVSRDKKDVVSVRSEVISAMNTAQQYASSAESSKAEATTARNEAVNAKTEATSAKNEAVSAKNAANSIKGEVQALKNEENNAAARAKQNADRAETFANNAKLSEGKAEGFKTEASVSAQKAKDSEAKTLEALKKAEASGKVSITKEEMKTYVDSAVGNVKSGITEAEATTLARKVANDSITSRFADGKGTIESDVKKWSQDPSAELSIDGTSIIPGYFFKNSLSGFRAGMWDIHTKGLMEMRKYVSGEIGKVQTGVPEETMRSYVAGEIGKVKTGAGLTEEQEKLLKLMELEKKPEREIGELLGFGADYSRQYILAALQLHMRKGAYGHIRPGDYFYYDWVQKNRKLKFKVLGVNPYNIGKPHIDFICLDARNTSAFMDMEKLKTYTAYGRYKSAGIIYEWSKEFISDNADLLRYVTEKSIEQAGNMKIWAPTKCEVFGKSYYEDKAYPYSDEFFQYPLFAKSQEEKICRADNNRAIGFVLLDQSPVNRQALTSSTGTNFSAEYNNVFTKEQKKDEYCIPICFRVAFPG</sequence>
<feature type="region of interest" description="Disordered" evidence="2">
    <location>
        <begin position="233"/>
        <end position="254"/>
    </location>
</feature>
<organism evidence="3">
    <name type="scientific">Podoviridae sp. ctS6V7</name>
    <dbReference type="NCBI Taxonomy" id="2827735"/>
    <lineage>
        <taxon>Viruses</taxon>
        <taxon>Duplodnaviria</taxon>
        <taxon>Heunggongvirae</taxon>
        <taxon>Uroviricota</taxon>
        <taxon>Caudoviricetes</taxon>
    </lineage>
</organism>
<evidence type="ECO:0000256" key="2">
    <source>
        <dbReference type="SAM" id="MobiDB-lite"/>
    </source>
</evidence>
<evidence type="ECO:0000313" key="3">
    <source>
        <dbReference type="EMBL" id="DAF64071.1"/>
    </source>
</evidence>
<keyword evidence="1" id="KW-0175">Coiled coil</keyword>